<dbReference type="PANTHER" id="PTHR32438:SF5">
    <property type="entry name" value="4-ALPHA-GLUCANOTRANSFERASE DPE1, CHLOROPLASTIC_AMYLOPLASTIC"/>
    <property type="match status" value="1"/>
</dbReference>
<dbReference type="SUPFAM" id="SSF51445">
    <property type="entry name" value="(Trans)glycosidases"/>
    <property type="match status" value="1"/>
</dbReference>
<keyword evidence="6 10" id="KW-0808">Transferase</keyword>
<keyword evidence="5 10" id="KW-0328">Glycosyltransferase</keyword>
<accession>A0A0A0BRE2</accession>
<evidence type="ECO:0000256" key="10">
    <source>
        <dbReference type="RuleBase" id="RU361207"/>
    </source>
</evidence>
<dbReference type="EMBL" id="AXCY01000032">
    <property type="protein sequence ID" value="KGM11043.1"/>
    <property type="molecule type" value="Genomic_DNA"/>
</dbReference>
<dbReference type="Pfam" id="PF02446">
    <property type="entry name" value="Glyco_hydro_77"/>
    <property type="match status" value="1"/>
</dbReference>
<evidence type="ECO:0000256" key="8">
    <source>
        <dbReference type="ARBA" id="ARBA00031423"/>
    </source>
</evidence>
<reference evidence="11 12" key="2">
    <citation type="journal article" date="2015" name="Stand. Genomic Sci.">
        <title>Draft genome sequence of Cellulomonas carbonis T26(T) and comparative analysis of six Cellulomonas genomes.</title>
        <authorList>
            <person name="Zhuang W."/>
            <person name="Zhang S."/>
            <person name="Xia X."/>
            <person name="Wang G."/>
        </authorList>
    </citation>
    <scope>NUCLEOTIDE SEQUENCE [LARGE SCALE GENOMIC DNA]</scope>
    <source>
        <strain evidence="11 12">T26</strain>
    </source>
</reference>
<evidence type="ECO:0000256" key="1">
    <source>
        <dbReference type="ARBA" id="ARBA00000439"/>
    </source>
</evidence>
<evidence type="ECO:0000256" key="3">
    <source>
        <dbReference type="ARBA" id="ARBA00012560"/>
    </source>
</evidence>
<organism evidence="11 12">
    <name type="scientific">Cellulomonas carbonis T26</name>
    <dbReference type="NCBI Taxonomy" id="947969"/>
    <lineage>
        <taxon>Bacteria</taxon>
        <taxon>Bacillati</taxon>
        <taxon>Actinomycetota</taxon>
        <taxon>Actinomycetes</taxon>
        <taxon>Micrococcales</taxon>
        <taxon>Cellulomonadaceae</taxon>
        <taxon>Cellulomonas</taxon>
    </lineage>
</organism>
<dbReference type="InterPro" id="IPR003385">
    <property type="entry name" value="Glyco_hydro_77"/>
</dbReference>
<dbReference type="InterPro" id="IPR017853">
    <property type="entry name" value="GH"/>
</dbReference>
<sequence length="607" mass="65755">MDTIVNPEIVPASYVDAHQTVQVLDPETRAAVLSVVTTHDAPALPVVCAPGVDAPDLVGELWTLDGTHLGPASGVGPDLGYYRLVAPDGERRLVISAPERFTQPERGWGWAVQLYAARSRDSWGIGDFGDLATIARSAAHAGASSVLISPVHAAAPVPAQQSSPYSPASRQWLQLLHIAIDDVPGAADVDLGDLAARGRALNGERRIYRDSVWELKLAALERIWAATKDRLPVEHDVFVAEGGEDLRRFALWSALAERFGSAHWRGWPERYHRPEDAESFAVENADRVAFFMWAQWVADVQFGAACTAGATIVADIAVGFDSSSADAWANQDLVSFDYEVGCPPDRHNLDGQKWGLPSINPTALVGADFKPFIGMVRSALRHAGALRIDHVMQLWRLYWVPLGGHAAGGVYVHYPTEALLAILRLEASRTGAWVVGEDMGTVAEGVRETMAEYGMLGYRAALRLPVDQFPEAVMGASSTHDQATVAGTLTGSDNEDLRRIGKSANFEQLEGVRRELAGVAGVDLDQPIGRAEIERAVVAQYTRLSQCRARVVLASLDDAGAVAERPNMPGTVTQWPNWCLSLPRPVEDILAEPLAVRLAEVLDARRH</sequence>
<dbReference type="Proteomes" id="UP000029839">
    <property type="component" value="Unassembled WGS sequence"/>
</dbReference>
<reference evidence="11 12" key="1">
    <citation type="submission" date="2013-08" db="EMBL/GenBank/DDBJ databases">
        <title>Genome sequencing of Cellulomonas carbonis T26.</title>
        <authorList>
            <person name="Chen F."/>
            <person name="Li Y."/>
            <person name="Wang G."/>
        </authorList>
    </citation>
    <scope>NUCLEOTIDE SEQUENCE [LARGE SCALE GENOMIC DNA]</scope>
    <source>
        <strain evidence="11 12">T26</strain>
    </source>
</reference>
<evidence type="ECO:0000313" key="12">
    <source>
        <dbReference type="Proteomes" id="UP000029839"/>
    </source>
</evidence>
<evidence type="ECO:0000256" key="9">
    <source>
        <dbReference type="ARBA" id="ARBA00031501"/>
    </source>
</evidence>
<dbReference type="GO" id="GO:0004134">
    <property type="term" value="F:4-alpha-glucanotransferase activity"/>
    <property type="evidence" value="ECO:0007669"/>
    <property type="project" value="UniProtKB-EC"/>
</dbReference>
<dbReference type="RefSeq" id="WP_052426135.1">
    <property type="nucleotide sequence ID" value="NZ_AXCY01000032.1"/>
</dbReference>
<dbReference type="Gene3D" id="3.20.20.80">
    <property type="entry name" value="Glycosidases"/>
    <property type="match status" value="1"/>
</dbReference>
<proteinExistence type="inferred from homology"/>
<dbReference type="EC" id="2.4.1.25" evidence="3 10"/>
<evidence type="ECO:0000313" key="11">
    <source>
        <dbReference type="EMBL" id="KGM11043.1"/>
    </source>
</evidence>
<evidence type="ECO:0000256" key="2">
    <source>
        <dbReference type="ARBA" id="ARBA00005684"/>
    </source>
</evidence>
<keyword evidence="7 10" id="KW-0119">Carbohydrate metabolism</keyword>
<dbReference type="NCBIfam" id="TIGR00217">
    <property type="entry name" value="malQ"/>
    <property type="match status" value="1"/>
</dbReference>
<comment type="caution">
    <text evidence="11">The sequence shown here is derived from an EMBL/GenBank/DDBJ whole genome shotgun (WGS) entry which is preliminary data.</text>
</comment>
<keyword evidence="12" id="KW-1185">Reference proteome</keyword>
<dbReference type="GO" id="GO:0005975">
    <property type="term" value="P:carbohydrate metabolic process"/>
    <property type="evidence" value="ECO:0007669"/>
    <property type="project" value="InterPro"/>
</dbReference>
<evidence type="ECO:0000256" key="5">
    <source>
        <dbReference type="ARBA" id="ARBA00022676"/>
    </source>
</evidence>
<comment type="similarity">
    <text evidence="2 10">Belongs to the disproportionating enzyme family.</text>
</comment>
<dbReference type="PANTHER" id="PTHR32438">
    <property type="entry name" value="4-ALPHA-GLUCANOTRANSFERASE DPE1, CHLOROPLASTIC/AMYLOPLASTIC"/>
    <property type="match status" value="1"/>
</dbReference>
<evidence type="ECO:0000256" key="4">
    <source>
        <dbReference type="ARBA" id="ARBA00020295"/>
    </source>
</evidence>
<gene>
    <name evidence="11" type="ORF">N868_10585</name>
</gene>
<evidence type="ECO:0000256" key="7">
    <source>
        <dbReference type="ARBA" id="ARBA00023277"/>
    </source>
</evidence>
<dbReference type="AlphaFoldDB" id="A0A0A0BRE2"/>
<dbReference type="OrthoDB" id="9811841at2"/>
<comment type="catalytic activity">
    <reaction evidence="1 10">
        <text>Transfers a segment of a (1-&gt;4)-alpha-D-glucan to a new position in an acceptor, which may be glucose or a (1-&gt;4)-alpha-D-glucan.</text>
        <dbReference type="EC" id="2.4.1.25"/>
    </reaction>
</comment>
<protein>
    <recommendedName>
        <fullName evidence="4 10">4-alpha-glucanotransferase</fullName>
        <ecNumber evidence="3 10">2.4.1.25</ecNumber>
    </recommendedName>
    <alternativeName>
        <fullName evidence="8 10">Amylomaltase</fullName>
    </alternativeName>
    <alternativeName>
        <fullName evidence="9 10">Disproportionating enzyme</fullName>
    </alternativeName>
</protein>
<evidence type="ECO:0000256" key="6">
    <source>
        <dbReference type="ARBA" id="ARBA00022679"/>
    </source>
</evidence>
<name>A0A0A0BRE2_9CELL</name>